<reference evidence="1 2" key="1">
    <citation type="journal article" date="2020" name="ISME J.">
        <title>Uncovering the hidden diversity of litter-decomposition mechanisms in mushroom-forming fungi.</title>
        <authorList>
            <person name="Floudas D."/>
            <person name="Bentzer J."/>
            <person name="Ahren D."/>
            <person name="Johansson T."/>
            <person name="Persson P."/>
            <person name="Tunlid A."/>
        </authorList>
    </citation>
    <scope>NUCLEOTIDE SEQUENCE [LARGE SCALE GENOMIC DNA]</scope>
    <source>
        <strain evidence="1 2">CBS 291.85</strain>
    </source>
</reference>
<dbReference type="EMBL" id="JAACJM010000027">
    <property type="protein sequence ID" value="KAF5365451.1"/>
    <property type="molecule type" value="Genomic_DNA"/>
</dbReference>
<accession>A0A8H5LQB0</accession>
<protein>
    <submittedName>
        <fullName evidence="1">Uncharacterized protein</fullName>
    </submittedName>
</protein>
<keyword evidence="2" id="KW-1185">Reference proteome</keyword>
<dbReference type="OrthoDB" id="10458487at2759"/>
<evidence type="ECO:0000313" key="1">
    <source>
        <dbReference type="EMBL" id="KAF5365451.1"/>
    </source>
</evidence>
<dbReference type="Proteomes" id="UP000559256">
    <property type="component" value="Unassembled WGS sequence"/>
</dbReference>
<proteinExistence type="predicted"/>
<gene>
    <name evidence="1" type="ORF">D9758_010804</name>
</gene>
<evidence type="ECO:0000313" key="2">
    <source>
        <dbReference type="Proteomes" id="UP000559256"/>
    </source>
</evidence>
<comment type="caution">
    <text evidence="1">The sequence shown here is derived from an EMBL/GenBank/DDBJ whole genome shotgun (WGS) entry which is preliminary data.</text>
</comment>
<dbReference type="AlphaFoldDB" id="A0A8H5LQB0"/>
<name>A0A8H5LQB0_9AGAR</name>
<sequence>MAEQTLTDAERKVLANIEQLVPPTPTMPGLKCGYEKAIDHLPLPFLPPQFFEGMYATMKPPVFHYGWHFKRADLAAAAADHNLLAKRVFAPGYQISATPQAAVDMDVHRTLRNIHLHLEDKGLNTPQLQYACVRVDSRIMISIATNYTGWLPDVQAVDALRDLLGREDEPVWDLDYESSGWQKCARNAPRVRYRFE</sequence>
<organism evidence="1 2">
    <name type="scientific">Tetrapyrgos nigripes</name>
    <dbReference type="NCBI Taxonomy" id="182062"/>
    <lineage>
        <taxon>Eukaryota</taxon>
        <taxon>Fungi</taxon>
        <taxon>Dikarya</taxon>
        <taxon>Basidiomycota</taxon>
        <taxon>Agaricomycotina</taxon>
        <taxon>Agaricomycetes</taxon>
        <taxon>Agaricomycetidae</taxon>
        <taxon>Agaricales</taxon>
        <taxon>Marasmiineae</taxon>
        <taxon>Marasmiaceae</taxon>
        <taxon>Tetrapyrgos</taxon>
    </lineage>
</organism>